<reference evidence="1" key="2">
    <citation type="journal article" date="2015" name="Fish Shellfish Immunol.">
        <title>Early steps in the European eel (Anguilla anguilla)-Vibrio vulnificus interaction in the gills: Role of the RtxA13 toxin.</title>
        <authorList>
            <person name="Callol A."/>
            <person name="Pajuelo D."/>
            <person name="Ebbesson L."/>
            <person name="Teles M."/>
            <person name="MacKenzie S."/>
            <person name="Amaro C."/>
        </authorList>
    </citation>
    <scope>NUCLEOTIDE SEQUENCE</scope>
</reference>
<accession>A0A0E9R192</accession>
<evidence type="ECO:0000313" key="1">
    <source>
        <dbReference type="EMBL" id="JAH22874.1"/>
    </source>
</evidence>
<reference evidence="1" key="1">
    <citation type="submission" date="2014-11" db="EMBL/GenBank/DDBJ databases">
        <authorList>
            <person name="Amaro Gonzalez C."/>
        </authorList>
    </citation>
    <scope>NUCLEOTIDE SEQUENCE</scope>
</reference>
<sequence>MEYDTIVQSIYG</sequence>
<name>A0A0E9R192_ANGAN</name>
<proteinExistence type="predicted"/>
<organism evidence="1">
    <name type="scientific">Anguilla anguilla</name>
    <name type="common">European freshwater eel</name>
    <name type="synonym">Muraena anguilla</name>
    <dbReference type="NCBI Taxonomy" id="7936"/>
    <lineage>
        <taxon>Eukaryota</taxon>
        <taxon>Metazoa</taxon>
        <taxon>Chordata</taxon>
        <taxon>Craniata</taxon>
        <taxon>Vertebrata</taxon>
        <taxon>Euteleostomi</taxon>
        <taxon>Actinopterygii</taxon>
        <taxon>Neopterygii</taxon>
        <taxon>Teleostei</taxon>
        <taxon>Anguilliformes</taxon>
        <taxon>Anguillidae</taxon>
        <taxon>Anguilla</taxon>
    </lineage>
</organism>
<dbReference type="EMBL" id="GBXM01085703">
    <property type="protein sequence ID" value="JAH22874.1"/>
    <property type="molecule type" value="Transcribed_RNA"/>
</dbReference>
<protein>
    <submittedName>
        <fullName evidence="1">Uncharacterized protein</fullName>
    </submittedName>
</protein>